<dbReference type="GO" id="GO:0006260">
    <property type="term" value="P:DNA replication"/>
    <property type="evidence" value="ECO:0007669"/>
    <property type="project" value="TreeGrafter"/>
</dbReference>
<dbReference type="InterPro" id="IPR002611">
    <property type="entry name" value="IstB_ATP-bd"/>
</dbReference>
<dbReference type="InterPro" id="IPR003593">
    <property type="entry name" value="AAA+_ATPase"/>
</dbReference>
<reference evidence="2 3" key="1">
    <citation type="submission" date="2020-08" db="EMBL/GenBank/DDBJ databases">
        <title>Bridging the membrane lipid divide: bacteria of the FCB group superphylum have the potential to synthesize archaeal ether lipids.</title>
        <authorList>
            <person name="Villanueva L."/>
            <person name="Von Meijenfeldt F.A.B."/>
            <person name="Westbye A.B."/>
            <person name="Yadav S."/>
            <person name="Hopmans E.C."/>
            <person name="Dutilh B.E."/>
            <person name="Sinninghe Damste J.S."/>
        </authorList>
    </citation>
    <scope>NUCLEOTIDE SEQUENCE [LARGE SCALE GENOMIC DNA]</scope>
    <source>
        <strain evidence="2">NIOZ-UU36</strain>
    </source>
</reference>
<dbReference type="Gene3D" id="3.40.50.300">
    <property type="entry name" value="P-loop containing nucleotide triphosphate hydrolases"/>
    <property type="match status" value="2"/>
</dbReference>
<dbReference type="PANTHER" id="PTHR30050:SF4">
    <property type="entry name" value="ATP-BINDING PROTEIN RV3427C IN INSERTION SEQUENCE-RELATED"/>
    <property type="match status" value="1"/>
</dbReference>
<comment type="caution">
    <text evidence="2">The sequence shown here is derived from an EMBL/GenBank/DDBJ whole genome shotgun (WGS) entry which is preliminary data.</text>
</comment>
<evidence type="ECO:0000313" key="3">
    <source>
        <dbReference type="Proteomes" id="UP000614469"/>
    </source>
</evidence>
<feature type="domain" description="AAA+ ATPase" evidence="1">
    <location>
        <begin position="125"/>
        <end position="254"/>
    </location>
</feature>
<dbReference type="AlphaFoldDB" id="A0A8J6NNU1"/>
<dbReference type="Pfam" id="PF01695">
    <property type="entry name" value="IstB_IS21"/>
    <property type="match status" value="2"/>
</dbReference>
<evidence type="ECO:0000313" key="2">
    <source>
        <dbReference type="EMBL" id="MBC8336496.1"/>
    </source>
</evidence>
<name>A0A8J6NNU1_9CHLR</name>
<accession>A0A8J6NNU1</accession>
<keyword evidence="2" id="KW-0547">Nucleotide-binding</keyword>
<protein>
    <submittedName>
        <fullName evidence="2">ATP-binding protein</fullName>
    </submittedName>
</protein>
<dbReference type="SMART" id="SM00382">
    <property type="entry name" value="AAA"/>
    <property type="match status" value="2"/>
</dbReference>
<proteinExistence type="predicted"/>
<dbReference type="PANTHER" id="PTHR30050">
    <property type="entry name" value="CHROMOSOMAL REPLICATION INITIATOR PROTEIN DNAA"/>
    <property type="match status" value="1"/>
</dbReference>
<gene>
    <name evidence="2" type="ORF">H8E29_14625</name>
</gene>
<dbReference type="SUPFAM" id="SSF52540">
    <property type="entry name" value="P-loop containing nucleoside triphosphate hydrolases"/>
    <property type="match status" value="2"/>
</dbReference>
<keyword evidence="2" id="KW-0067">ATP-binding</keyword>
<evidence type="ECO:0000259" key="1">
    <source>
        <dbReference type="SMART" id="SM00382"/>
    </source>
</evidence>
<dbReference type="EMBL" id="JACNJN010000167">
    <property type="protein sequence ID" value="MBC8336496.1"/>
    <property type="molecule type" value="Genomic_DNA"/>
</dbReference>
<dbReference type="CDD" id="cd00009">
    <property type="entry name" value="AAA"/>
    <property type="match status" value="2"/>
</dbReference>
<organism evidence="2 3">
    <name type="scientific">Candidatus Desulfolinea nitratireducens</name>
    <dbReference type="NCBI Taxonomy" id="2841698"/>
    <lineage>
        <taxon>Bacteria</taxon>
        <taxon>Bacillati</taxon>
        <taxon>Chloroflexota</taxon>
        <taxon>Anaerolineae</taxon>
        <taxon>Anaerolineales</taxon>
        <taxon>Anaerolineales incertae sedis</taxon>
        <taxon>Candidatus Desulfolinea</taxon>
    </lineage>
</organism>
<dbReference type="GO" id="GO:0005524">
    <property type="term" value="F:ATP binding"/>
    <property type="evidence" value="ECO:0007669"/>
    <property type="project" value="UniProtKB-KW"/>
</dbReference>
<dbReference type="Proteomes" id="UP000614469">
    <property type="component" value="Unassembled WGS sequence"/>
</dbReference>
<feature type="domain" description="AAA+ ATPase" evidence="1">
    <location>
        <begin position="316"/>
        <end position="443"/>
    </location>
</feature>
<sequence length="462" mass="51767">MAKSKIEKTIQKIATGTSRATTPILSSSHDLPGDPNCKFCGGMGYLRTDVEPGHPDFGKLEICTCRTHDVSEQVRQRLFSLSHLDELKDLTFESFLPRGRKGVGNLHATSIEMAFNQSNVYAKSLNGWLLLQGAYGCGKTHLAAAIANFAVSMGVPTLFLTVPDLLDMLRFSYSAKDTTFEARFDEIRNAKLLILDDFGTQNATEWAQEKLFQIINYRYINKLSLVVTTNLSLNEIEARIRSRLQDPELVSEVRINSPDYRRPTDDMGHSALSSLDLLANKAFGNIDERRDEGLTAKEVNSLEKALKAAHGFAEKPIGWLIFMGSYGCGKSHLAAAIANYRAGLGAPPLFIMVPDLLDHLRATFSPKSDTSYDRRFDEIRTAPLLILDDLGTQSMTPWVREKLYQLFTYRYNAELPTVITTADTLDEIDERIRSRLLDNRLCKIHAITVPAYYGATKKKTRK</sequence>
<dbReference type="InterPro" id="IPR027417">
    <property type="entry name" value="P-loop_NTPase"/>
</dbReference>